<evidence type="ECO:0000259" key="1">
    <source>
        <dbReference type="Pfam" id="PF00135"/>
    </source>
</evidence>
<feature type="domain" description="Carboxylesterase type B" evidence="1">
    <location>
        <begin position="16"/>
        <end position="162"/>
    </location>
</feature>
<dbReference type="InterPro" id="IPR050309">
    <property type="entry name" value="Type-B_Carboxylest/Lipase"/>
</dbReference>
<dbReference type="EMBL" id="JARJCW010000151">
    <property type="protein sequence ID" value="KAJ7190379.1"/>
    <property type="molecule type" value="Genomic_DNA"/>
</dbReference>
<evidence type="ECO:0000313" key="3">
    <source>
        <dbReference type="Proteomes" id="UP001219525"/>
    </source>
</evidence>
<protein>
    <submittedName>
        <fullName evidence="2">Alpha/Beta hydrolase protein</fullName>
    </submittedName>
</protein>
<dbReference type="InterPro" id="IPR002018">
    <property type="entry name" value="CarbesteraseB"/>
</dbReference>
<dbReference type="SUPFAM" id="SSF53474">
    <property type="entry name" value="alpha/beta-Hydrolases"/>
    <property type="match status" value="1"/>
</dbReference>
<dbReference type="Proteomes" id="UP001219525">
    <property type="component" value="Unassembled WGS sequence"/>
</dbReference>
<name>A0AAD6UNN5_9AGAR</name>
<dbReference type="AlphaFoldDB" id="A0AAD6UNN5"/>
<sequence>QVKLDYVTYVGTSLPAGVNQFLGMRFAAPLLGNLRWHHPADPLIETSPVQASAHGPICYDIGVAFDPNATTFSDDCLFMDVYTPSGASESSKLPMWFFIQGGGYTQNSNTNYNGTSVIVESGRNIVVVTFNYRVGAFGFLASERVEKDRVLNVGLLDQRQALLSCLRRVLTYG</sequence>
<proteinExistence type="predicted"/>
<gene>
    <name evidence="2" type="ORF">GGX14DRAFT_325852</name>
</gene>
<evidence type="ECO:0000313" key="2">
    <source>
        <dbReference type="EMBL" id="KAJ7190379.1"/>
    </source>
</evidence>
<dbReference type="Gene3D" id="3.40.50.1820">
    <property type="entry name" value="alpha/beta hydrolase"/>
    <property type="match status" value="1"/>
</dbReference>
<feature type="non-terminal residue" evidence="2">
    <location>
        <position position="1"/>
    </location>
</feature>
<dbReference type="InterPro" id="IPR029058">
    <property type="entry name" value="AB_hydrolase_fold"/>
</dbReference>
<keyword evidence="3" id="KW-1185">Reference proteome</keyword>
<feature type="non-terminal residue" evidence="2">
    <location>
        <position position="173"/>
    </location>
</feature>
<reference evidence="2" key="1">
    <citation type="submission" date="2023-03" db="EMBL/GenBank/DDBJ databases">
        <title>Massive genome expansion in bonnet fungi (Mycena s.s.) driven by repeated elements and novel gene families across ecological guilds.</title>
        <authorList>
            <consortium name="Lawrence Berkeley National Laboratory"/>
            <person name="Harder C.B."/>
            <person name="Miyauchi S."/>
            <person name="Viragh M."/>
            <person name="Kuo A."/>
            <person name="Thoen E."/>
            <person name="Andreopoulos B."/>
            <person name="Lu D."/>
            <person name="Skrede I."/>
            <person name="Drula E."/>
            <person name="Henrissat B."/>
            <person name="Morin E."/>
            <person name="Kohler A."/>
            <person name="Barry K."/>
            <person name="LaButti K."/>
            <person name="Morin E."/>
            <person name="Salamov A."/>
            <person name="Lipzen A."/>
            <person name="Mereny Z."/>
            <person name="Hegedus B."/>
            <person name="Baldrian P."/>
            <person name="Stursova M."/>
            <person name="Weitz H."/>
            <person name="Taylor A."/>
            <person name="Grigoriev I.V."/>
            <person name="Nagy L.G."/>
            <person name="Martin F."/>
            <person name="Kauserud H."/>
        </authorList>
    </citation>
    <scope>NUCLEOTIDE SEQUENCE</scope>
    <source>
        <strain evidence="2">9144</strain>
    </source>
</reference>
<organism evidence="2 3">
    <name type="scientific">Mycena pura</name>
    <dbReference type="NCBI Taxonomy" id="153505"/>
    <lineage>
        <taxon>Eukaryota</taxon>
        <taxon>Fungi</taxon>
        <taxon>Dikarya</taxon>
        <taxon>Basidiomycota</taxon>
        <taxon>Agaricomycotina</taxon>
        <taxon>Agaricomycetes</taxon>
        <taxon>Agaricomycetidae</taxon>
        <taxon>Agaricales</taxon>
        <taxon>Marasmiineae</taxon>
        <taxon>Mycenaceae</taxon>
        <taxon>Mycena</taxon>
    </lineage>
</organism>
<dbReference type="PANTHER" id="PTHR11559">
    <property type="entry name" value="CARBOXYLESTERASE"/>
    <property type="match status" value="1"/>
</dbReference>
<dbReference type="Pfam" id="PF00135">
    <property type="entry name" value="COesterase"/>
    <property type="match status" value="1"/>
</dbReference>
<dbReference type="GO" id="GO:0016787">
    <property type="term" value="F:hydrolase activity"/>
    <property type="evidence" value="ECO:0007669"/>
    <property type="project" value="UniProtKB-KW"/>
</dbReference>
<comment type="caution">
    <text evidence="2">The sequence shown here is derived from an EMBL/GenBank/DDBJ whole genome shotgun (WGS) entry which is preliminary data.</text>
</comment>
<accession>A0AAD6UNN5</accession>
<keyword evidence="2" id="KW-0378">Hydrolase</keyword>